<evidence type="ECO:0000313" key="4">
    <source>
        <dbReference type="Proteomes" id="UP000307440"/>
    </source>
</evidence>
<evidence type="ECO:0000256" key="1">
    <source>
        <dbReference type="SAM" id="MobiDB-lite"/>
    </source>
</evidence>
<evidence type="ECO:0000313" key="3">
    <source>
        <dbReference type="EMBL" id="TFK20445.1"/>
    </source>
</evidence>
<proteinExistence type="predicted"/>
<accession>A0A5C3KKJ9</accession>
<dbReference type="AlphaFoldDB" id="A0A5C3KKJ9"/>
<dbReference type="OrthoDB" id="5569309at2759"/>
<feature type="compositionally biased region" description="Polar residues" evidence="1">
    <location>
        <begin position="95"/>
        <end position="104"/>
    </location>
</feature>
<dbReference type="PANTHER" id="PTHR41807">
    <property type="entry name" value="GLUTATHIONE TRANSFERASE 3"/>
    <property type="match status" value="1"/>
</dbReference>
<dbReference type="InterPro" id="IPR038872">
    <property type="entry name" value="Put_GTT3"/>
</dbReference>
<dbReference type="PANTHER" id="PTHR41807:SF1">
    <property type="entry name" value="GLUTATHIONE TRANSFERASE 3"/>
    <property type="match status" value="1"/>
</dbReference>
<dbReference type="PROSITE" id="PS50800">
    <property type="entry name" value="SAP"/>
    <property type="match status" value="1"/>
</dbReference>
<dbReference type="Proteomes" id="UP000307440">
    <property type="component" value="Unassembled WGS sequence"/>
</dbReference>
<organism evidence="3 4">
    <name type="scientific">Coprinopsis marcescibilis</name>
    <name type="common">Agaric fungus</name>
    <name type="synonym">Psathyrella marcescibilis</name>
    <dbReference type="NCBI Taxonomy" id="230819"/>
    <lineage>
        <taxon>Eukaryota</taxon>
        <taxon>Fungi</taxon>
        <taxon>Dikarya</taxon>
        <taxon>Basidiomycota</taxon>
        <taxon>Agaricomycotina</taxon>
        <taxon>Agaricomycetes</taxon>
        <taxon>Agaricomycetidae</taxon>
        <taxon>Agaricales</taxon>
        <taxon>Agaricineae</taxon>
        <taxon>Psathyrellaceae</taxon>
        <taxon>Coprinopsis</taxon>
    </lineage>
</organism>
<dbReference type="STRING" id="230819.A0A5C3KKJ9"/>
<gene>
    <name evidence="3" type="ORF">FA15DRAFT_673481</name>
</gene>
<evidence type="ECO:0000259" key="2">
    <source>
        <dbReference type="PROSITE" id="PS50800"/>
    </source>
</evidence>
<feature type="region of interest" description="Disordered" evidence="1">
    <location>
        <begin position="67"/>
        <end position="148"/>
    </location>
</feature>
<dbReference type="Pfam" id="PF18953">
    <property type="entry name" value="SAP_new25"/>
    <property type="match status" value="1"/>
</dbReference>
<feature type="domain" description="SAP" evidence="2">
    <location>
        <begin position="10"/>
        <end position="44"/>
    </location>
</feature>
<keyword evidence="4" id="KW-1185">Reference proteome</keyword>
<feature type="compositionally biased region" description="Low complexity" evidence="1">
    <location>
        <begin position="112"/>
        <end position="135"/>
    </location>
</feature>
<dbReference type="InterPro" id="IPR003034">
    <property type="entry name" value="SAP_dom"/>
</dbReference>
<protein>
    <recommendedName>
        <fullName evidence="2">SAP domain-containing protein</fullName>
    </recommendedName>
</protein>
<dbReference type="EMBL" id="ML210300">
    <property type="protein sequence ID" value="TFK20445.1"/>
    <property type="molecule type" value="Genomic_DNA"/>
</dbReference>
<reference evidence="3 4" key="1">
    <citation type="journal article" date="2019" name="Nat. Ecol. Evol.">
        <title>Megaphylogeny resolves global patterns of mushroom evolution.</title>
        <authorList>
            <person name="Varga T."/>
            <person name="Krizsan K."/>
            <person name="Foldi C."/>
            <person name="Dima B."/>
            <person name="Sanchez-Garcia M."/>
            <person name="Sanchez-Ramirez S."/>
            <person name="Szollosi G.J."/>
            <person name="Szarkandi J.G."/>
            <person name="Papp V."/>
            <person name="Albert L."/>
            <person name="Andreopoulos W."/>
            <person name="Angelini C."/>
            <person name="Antonin V."/>
            <person name="Barry K.W."/>
            <person name="Bougher N.L."/>
            <person name="Buchanan P."/>
            <person name="Buyck B."/>
            <person name="Bense V."/>
            <person name="Catcheside P."/>
            <person name="Chovatia M."/>
            <person name="Cooper J."/>
            <person name="Damon W."/>
            <person name="Desjardin D."/>
            <person name="Finy P."/>
            <person name="Geml J."/>
            <person name="Haridas S."/>
            <person name="Hughes K."/>
            <person name="Justo A."/>
            <person name="Karasinski D."/>
            <person name="Kautmanova I."/>
            <person name="Kiss B."/>
            <person name="Kocsube S."/>
            <person name="Kotiranta H."/>
            <person name="LaButti K.M."/>
            <person name="Lechner B.E."/>
            <person name="Liimatainen K."/>
            <person name="Lipzen A."/>
            <person name="Lukacs Z."/>
            <person name="Mihaltcheva S."/>
            <person name="Morgado L.N."/>
            <person name="Niskanen T."/>
            <person name="Noordeloos M.E."/>
            <person name="Ohm R.A."/>
            <person name="Ortiz-Santana B."/>
            <person name="Ovrebo C."/>
            <person name="Racz N."/>
            <person name="Riley R."/>
            <person name="Savchenko A."/>
            <person name="Shiryaev A."/>
            <person name="Soop K."/>
            <person name="Spirin V."/>
            <person name="Szebenyi C."/>
            <person name="Tomsovsky M."/>
            <person name="Tulloss R.E."/>
            <person name="Uehling J."/>
            <person name="Grigoriev I.V."/>
            <person name="Vagvolgyi C."/>
            <person name="Papp T."/>
            <person name="Martin F.M."/>
            <person name="Miettinen O."/>
            <person name="Hibbett D.S."/>
            <person name="Nagy L.G."/>
        </authorList>
    </citation>
    <scope>NUCLEOTIDE SEQUENCE [LARGE SCALE GENOMIC DNA]</scope>
    <source>
        <strain evidence="3 4">CBS 121175</strain>
    </source>
</reference>
<dbReference type="GO" id="GO:0016020">
    <property type="term" value="C:membrane"/>
    <property type="evidence" value="ECO:0007669"/>
    <property type="project" value="TreeGrafter"/>
</dbReference>
<sequence>MAPVAFAGALAPKKKSELQEIANALRVSDQGTKDELASRIRKHLDTHSDLEKSSQFSGLYASLRRRVGSVQPQAPPSATGRLAPPGTSSDKPRSTRITVLNPITESPPSPKSSPDLKPSSLQSSDKTPASSPSSPQFDTIPPPSPEIQRPLSAIFARSPVSNFEGPAPAPPSPAKSIIEAIPKSADIKAAVQRHTQDIFSGHTEYLEVTRVFLSNSQNLSTLTSLYELFYILHTVIPWKSLQLPLTTTGDGASLPLPYPPLAVFQTSAFWLVLLHWAFPTLIIPALVGNLVSFAPSQTKASTSGFELQFDSLTGAIVRLAAAIAYPFAKFASQEHVHGLDVIGYNTRVFNASITLAFAFAEAISTAPKRFAKTLAHEHKLAIGPVEAPSSVRALTARGDDRVSEEVD</sequence>
<name>A0A5C3KKJ9_COPMA</name>